<evidence type="ECO:0000313" key="3">
    <source>
        <dbReference type="Proteomes" id="UP000270094"/>
    </source>
</evidence>
<keyword evidence="3" id="KW-1185">Reference proteome</keyword>
<sequence length="87" mass="10033">MVDKGYDRLPALQRDPFWDEEIELLYSEESAKLPSLPLKGSLSEVRSYSRGQLYDEEQAQKNEINGQRPISDIIEADEDKQTEKKSS</sequence>
<accession>A0A3P7JH13</accession>
<feature type="non-terminal residue" evidence="2">
    <location>
        <position position="87"/>
    </location>
</feature>
<gene>
    <name evidence="2" type="ORF">SVUK_LOCUS17724</name>
</gene>
<evidence type="ECO:0000313" key="2">
    <source>
        <dbReference type="EMBL" id="VDM82726.1"/>
    </source>
</evidence>
<evidence type="ECO:0000256" key="1">
    <source>
        <dbReference type="SAM" id="MobiDB-lite"/>
    </source>
</evidence>
<name>A0A3P7JH13_STRVU</name>
<dbReference type="EMBL" id="UYYB01119069">
    <property type="protein sequence ID" value="VDM82726.1"/>
    <property type="molecule type" value="Genomic_DNA"/>
</dbReference>
<protein>
    <submittedName>
        <fullName evidence="2">Uncharacterized protein</fullName>
    </submittedName>
</protein>
<feature type="region of interest" description="Disordered" evidence="1">
    <location>
        <begin position="53"/>
        <end position="87"/>
    </location>
</feature>
<reference evidence="2 3" key="1">
    <citation type="submission" date="2018-11" db="EMBL/GenBank/DDBJ databases">
        <authorList>
            <consortium name="Pathogen Informatics"/>
        </authorList>
    </citation>
    <scope>NUCLEOTIDE SEQUENCE [LARGE SCALE GENOMIC DNA]</scope>
</reference>
<dbReference type="AlphaFoldDB" id="A0A3P7JH13"/>
<proteinExistence type="predicted"/>
<dbReference type="Proteomes" id="UP000270094">
    <property type="component" value="Unassembled WGS sequence"/>
</dbReference>
<organism evidence="2 3">
    <name type="scientific">Strongylus vulgaris</name>
    <name type="common">Blood worm</name>
    <dbReference type="NCBI Taxonomy" id="40348"/>
    <lineage>
        <taxon>Eukaryota</taxon>
        <taxon>Metazoa</taxon>
        <taxon>Ecdysozoa</taxon>
        <taxon>Nematoda</taxon>
        <taxon>Chromadorea</taxon>
        <taxon>Rhabditida</taxon>
        <taxon>Rhabditina</taxon>
        <taxon>Rhabditomorpha</taxon>
        <taxon>Strongyloidea</taxon>
        <taxon>Strongylidae</taxon>
        <taxon>Strongylus</taxon>
    </lineage>
</organism>